<keyword evidence="3" id="KW-0808">Transferase</keyword>
<keyword evidence="2" id="KW-1003">Cell membrane</keyword>
<feature type="transmembrane region" description="Helical" evidence="9">
    <location>
        <begin position="180"/>
        <end position="199"/>
    </location>
</feature>
<dbReference type="EMBL" id="CAEZYH010000102">
    <property type="protein sequence ID" value="CAB4730393.1"/>
    <property type="molecule type" value="Genomic_DNA"/>
</dbReference>
<evidence type="ECO:0000256" key="2">
    <source>
        <dbReference type="ARBA" id="ARBA00022475"/>
    </source>
</evidence>
<dbReference type="Gene3D" id="3.40.50.1110">
    <property type="entry name" value="SGNH hydrolase"/>
    <property type="match status" value="1"/>
</dbReference>
<dbReference type="GO" id="GO:0016747">
    <property type="term" value="F:acyltransferase activity, transferring groups other than amino-acyl groups"/>
    <property type="evidence" value="ECO:0007669"/>
    <property type="project" value="InterPro"/>
</dbReference>
<feature type="transmembrane region" description="Helical" evidence="9">
    <location>
        <begin position="45"/>
        <end position="67"/>
    </location>
</feature>
<feature type="transmembrane region" description="Helical" evidence="9">
    <location>
        <begin position="237"/>
        <end position="256"/>
    </location>
</feature>
<feature type="transmembrane region" description="Helical" evidence="9">
    <location>
        <begin position="268"/>
        <end position="289"/>
    </location>
</feature>
<feature type="domain" description="Acyltransferase 3" evidence="10">
    <location>
        <begin position="20"/>
        <end position="381"/>
    </location>
</feature>
<dbReference type="AlphaFoldDB" id="A0A6J6VWZ8"/>
<organism evidence="12">
    <name type="scientific">freshwater metagenome</name>
    <dbReference type="NCBI Taxonomy" id="449393"/>
    <lineage>
        <taxon>unclassified sequences</taxon>
        <taxon>metagenomes</taxon>
        <taxon>ecological metagenomes</taxon>
    </lineage>
</organism>
<dbReference type="PANTHER" id="PTHR23028">
    <property type="entry name" value="ACETYLTRANSFERASE"/>
    <property type="match status" value="1"/>
</dbReference>
<feature type="transmembrane region" description="Helical" evidence="9">
    <location>
        <begin position="157"/>
        <end position="173"/>
    </location>
</feature>
<dbReference type="EMBL" id="CAFBPS010000114">
    <property type="protein sequence ID" value="CAB5034326.1"/>
    <property type="molecule type" value="Genomic_DNA"/>
</dbReference>
<feature type="transmembrane region" description="Helical" evidence="9">
    <location>
        <begin position="417"/>
        <end position="438"/>
    </location>
</feature>
<evidence type="ECO:0000256" key="7">
    <source>
        <dbReference type="ARBA" id="ARBA00023315"/>
    </source>
</evidence>
<evidence type="ECO:0000256" key="4">
    <source>
        <dbReference type="ARBA" id="ARBA00022692"/>
    </source>
</evidence>
<evidence type="ECO:0000313" key="11">
    <source>
        <dbReference type="EMBL" id="CAB4730393.1"/>
    </source>
</evidence>
<dbReference type="EMBL" id="CAEZZP010000067">
    <property type="protein sequence ID" value="CAB4775879.1"/>
    <property type="molecule type" value="Genomic_DNA"/>
</dbReference>
<dbReference type="SUPFAM" id="SSF52266">
    <property type="entry name" value="SGNH hydrolase"/>
    <property type="match status" value="1"/>
</dbReference>
<feature type="transmembrane region" description="Helical" evidence="9">
    <location>
        <begin position="88"/>
        <end position="105"/>
    </location>
</feature>
<evidence type="ECO:0000256" key="5">
    <source>
        <dbReference type="ARBA" id="ARBA00022989"/>
    </source>
</evidence>
<dbReference type="InterPro" id="IPR036514">
    <property type="entry name" value="SGNH_hydro_sf"/>
</dbReference>
<dbReference type="EMBL" id="CAFBLJ010000118">
    <property type="protein sequence ID" value="CAB4880671.1"/>
    <property type="molecule type" value="Genomic_DNA"/>
</dbReference>
<evidence type="ECO:0000313" key="16">
    <source>
        <dbReference type="EMBL" id="CAB5034326.1"/>
    </source>
</evidence>
<dbReference type="PANTHER" id="PTHR23028:SF53">
    <property type="entry name" value="ACYL_TRANSF_3 DOMAIN-CONTAINING PROTEIN"/>
    <property type="match status" value="1"/>
</dbReference>
<dbReference type="InterPro" id="IPR050879">
    <property type="entry name" value="Acyltransferase_3"/>
</dbReference>
<keyword evidence="6 9" id="KW-0472">Membrane</keyword>
<dbReference type="EMBL" id="CAFAAL010000155">
    <property type="protein sequence ID" value="CAB4814221.1"/>
    <property type="molecule type" value="Genomic_DNA"/>
</dbReference>
<keyword evidence="5 9" id="KW-1133">Transmembrane helix</keyword>
<protein>
    <submittedName>
        <fullName evidence="12">Unannotated protein</fullName>
    </submittedName>
</protein>
<dbReference type="EMBL" id="CAFBMF010000089">
    <property type="protein sequence ID" value="CAB4906631.1"/>
    <property type="molecule type" value="Genomic_DNA"/>
</dbReference>
<evidence type="ECO:0000256" key="9">
    <source>
        <dbReference type="SAM" id="Phobius"/>
    </source>
</evidence>
<gene>
    <name evidence="11" type="ORF">UFOPK2658_01649</name>
    <name evidence="12" type="ORF">UFOPK2880_01106</name>
    <name evidence="13" type="ORF">UFOPK3004_01438</name>
    <name evidence="14" type="ORF">UFOPK3304_01613</name>
    <name evidence="15" type="ORF">UFOPK3494_01251</name>
    <name evidence="16" type="ORF">UFOPK4134_01326</name>
</gene>
<dbReference type="GO" id="GO:0005886">
    <property type="term" value="C:plasma membrane"/>
    <property type="evidence" value="ECO:0007669"/>
    <property type="project" value="UniProtKB-SubCell"/>
</dbReference>
<reference evidence="12" key="1">
    <citation type="submission" date="2020-05" db="EMBL/GenBank/DDBJ databases">
        <authorList>
            <person name="Chiriac C."/>
            <person name="Salcher M."/>
            <person name="Ghai R."/>
            <person name="Kavagutti S V."/>
        </authorList>
    </citation>
    <scope>NUCLEOTIDE SEQUENCE</scope>
</reference>
<keyword evidence="7" id="KW-0012">Acyltransferase</keyword>
<dbReference type="Pfam" id="PF01757">
    <property type="entry name" value="Acyl_transf_3"/>
    <property type="match status" value="1"/>
</dbReference>
<evidence type="ECO:0000313" key="13">
    <source>
        <dbReference type="EMBL" id="CAB4814221.1"/>
    </source>
</evidence>
<dbReference type="GO" id="GO:0009103">
    <property type="term" value="P:lipopolysaccharide biosynthetic process"/>
    <property type="evidence" value="ECO:0007669"/>
    <property type="project" value="TreeGrafter"/>
</dbReference>
<evidence type="ECO:0000313" key="12">
    <source>
        <dbReference type="EMBL" id="CAB4775879.1"/>
    </source>
</evidence>
<name>A0A6J6VWZ8_9ZZZZ</name>
<feature type="region of interest" description="Disordered" evidence="8">
    <location>
        <begin position="465"/>
        <end position="496"/>
    </location>
</feature>
<evidence type="ECO:0000256" key="8">
    <source>
        <dbReference type="SAM" id="MobiDB-lite"/>
    </source>
</evidence>
<sequence>MAPTTETSRSQQISRVPYLPGLDGLRALAVLAVIIYHANSTWLPGGYLGVEVFFVISGYLITLLLVAEEERTGAISLREFWARRARRLLPALFTMLVLLIMWTSLRERDSLGALRGDVVAGALYGSNWFQVWVGAGYTAANDFAPLRHLWSLAVEEQFYLLWPVIMLVILRLGRDRLPRVAMWFFGIAAGIAGFVALVMPTGRIGESCTSTPNAYWSLGERCISKVDLLYLSTPTRATGLLLGAALAIVWRPYALLRGPMKRKGPMMDPVAIIGLILLGFLIYKVHIVHLVGEDGLHADPWLFRGGLFLTGIATLMVISAVAHQKAFTGRVLGNVVLRTIGERSYGLYLYHWPVFQALRHETGIALKPHEFIAAMLVTAAITEFSYRYIELPIRERRLKESIQALLRSGPGELRRRGSFGLIISCSIALPVFAVFSLATAEYKANDVQASLDAGEGSVTDVLSNLTSSTTPSSVPEATAVPTASDAPTTTAAPTTTTTYVPPHYDVFALGDSVMKGAAPALADLGIVVDAVQDRQGKMGADIFVQLKELGVTMDAAVVHLGTNGPMSQETLDTMMQALSDVPRVVVLTSKAYRDWTDANNEKIRALPATYPNVTVLDWQLVATLCPGNCLTADGIHLEREGITYYADEIWKALGR</sequence>
<evidence type="ECO:0000313" key="15">
    <source>
        <dbReference type="EMBL" id="CAB4906631.1"/>
    </source>
</evidence>
<comment type="subcellular location">
    <subcellularLocation>
        <location evidence="1">Cell membrane</location>
        <topology evidence="1">Multi-pass membrane protein</topology>
    </subcellularLocation>
</comment>
<evidence type="ECO:0000256" key="6">
    <source>
        <dbReference type="ARBA" id="ARBA00023136"/>
    </source>
</evidence>
<evidence type="ECO:0000256" key="1">
    <source>
        <dbReference type="ARBA" id="ARBA00004651"/>
    </source>
</evidence>
<evidence type="ECO:0000259" key="10">
    <source>
        <dbReference type="Pfam" id="PF01757"/>
    </source>
</evidence>
<feature type="transmembrane region" description="Helical" evidence="9">
    <location>
        <begin position="301"/>
        <end position="322"/>
    </location>
</feature>
<evidence type="ECO:0000313" key="14">
    <source>
        <dbReference type="EMBL" id="CAB4880671.1"/>
    </source>
</evidence>
<proteinExistence type="predicted"/>
<evidence type="ECO:0000256" key="3">
    <source>
        <dbReference type="ARBA" id="ARBA00022679"/>
    </source>
</evidence>
<accession>A0A6J6VWZ8</accession>
<feature type="transmembrane region" description="Helical" evidence="9">
    <location>
        <begin position="21"/>
        <end position="39"/>
    </location>
</feature>
<keyword evidence="4 9" id="KW-0812">Transmembrane</keyword>
<dbReference type="InterPro" id="IPR002656">
    <property type="entry name" value="Acyl_transf_3_dom"/>
</dbReference>